<protein>
    <submittedName>
        <fullName evidence="3">TMV resistance protein N</fullName>
    </submittedName>
</protein>
<dbReference type="PROSITE" id="PS50104">
    <property type="entry name" value="TIR"/>
    <property type="match status" value="1"/>
</dbReference>
<accession>A0A445GIB1</accession>
<dbReference type="GO" id="GO:0007165">
    <property type="term" value="P:signal transduction"/>
    <property type="evidence" value="ECO:0007669"/>
    <property type="project" value="InterPro"/>
</dbReference>
<sequence>MALRSFSYDMFLSFRGEDTRYGFTGNLYKVLQERGIHTFIDDEELQEGDQITTALEEAIEKSKIFIIVLSENYASSSFCLNELTHILNFTKENNDVLVLPVFYKVDPSDVRHHRGSFGEALANHEKNLNSNNMEKLQIWKKALHQVSNISGYHFQDDGVTNRFWMLDVMMLSTWWGSMDSVEWVKQHLLSRSIISLLAILKLLAFLEMRKELPTR</sequence>
<dbReference type="AlphaFoldDB" id="A0A445GIB1"/>
<keyword evidence="4" id="KW-1185">Reference proteome</keyword>
<dbReference type="InterPro" id="IPR000157">
    <property type="entry name" value="TIR_dom"/>
</dbReference>
<gene>
    <name evidence="3" type="ORF">D0Y65_043637</name>
</gene>
<dbReference type="PANTHER" id="PTHR32009:SF144">
    <property type="entry name" value="RESISTANCE PROTEIN (TIR-NBS-LRR CLASS), PUTATIVE-RELATED"/>
    <property type="match status" value="1"/>
</dbReference>
<dbReference type="InterPro" id="IPR035897">
    <property type="entry name" value="Toll_tir_struct_dom_sf"/>
</dbReference>
<dbReference type="Proteomes" id="UP000289340">
    <property type="component" value="Chromosome 16"/>
</dbReference>
<evidence type="ECO:0000256" key="1">
    <source>
        <dbReference type="ARBA" id="ARBA00023027"/>
    </source>
</evidence>
<feature type="domain" description="TIR" evidence="2">
    <location>
        <begin position="6"/>
        <end position="192"/>
    </location>
</feature>
<dbReference type="Pfam" id="PF01582">
    <property type="entry name" value="TIR"/>
    <property type="match status" value="1"/>
</dbReference>
<comment type="caution">
    <text evidence="3">The sequence shown here is derived from an EMBL/GenBank/DDBJ whole genome shotgun (WGS) entry which is preliminary data.</text>
</comment>
<keyword evidence="1" id="KW-0520">NAD</keyword>
<dbReference type="FunFam" id="3.40.50.10140:FF:000007">
    <property type="entry name" value="Disease resistance protein (TIR-NBS-LRR class)"/>
    <property type="match status" value="1"/>
</dbReference>
<evidence type="ECO:0000313" key="3">
    <source>
        <dbReference type="EMBL" id="RZB60954.1"/>
    </source>
</evidence>
<name>A0A445GIB1_GLYSO</name>
<organism evidence="3 4">
    <name type="scientific">Glycine soja</name>
    <name type="common">Wild soybean</name>
    <dbReference type="NCBI Taxonomy" id="3848"/>
    <lineage>
        <taxon>Eukaryota</taxon>
        <taxon>Viridiplantae</taxon>
        <taxon>Streptophyta</taxon>
        <taxon>Embryophyta</taxon>
        <taxon>Tracheophyta</taxon>
        <taxon>Spermatophyta</taxon>
        <taxon>Magnoliopsida</taxon>
        <taxon>eudicotyledons</taxon>
        <taxon>Gunneridae</taxon>
        <taxon>Pentapetalae</taxon>
        <taxon>rosids</taxon>
        <taxon>fabids</taxon>
        <taxon>Fabales</taxon>
        <taxon>Fabaceae</taxon>
        <taxon>Papilionoideae</taxon>
        <taxon>50 kb inversion clade</taxon>
        <taxon>NPAAA clade</taxon>
        <taxon>indigoferoid/millettioid clade</taxon>
        <taxon>Phaseoleae</taxon>
        <taxon>Glycine</taxon>
        <taxon>Glycine subgen. Soja</taxon>
    </lineage>
</organism>
<proteinExistence type="predicted"/>
<evidence type="ECO:0000313" key="4">
    <source>
        <dbReference type="Proteomes" id="UP000289340"/>
    </source>
</evidence>
<dbReference type="SMART" id="SM00255">
    <property type="entry name" value="TIR"/>
    <property type="match status" value="1"/>
</dbReference>
<evidence type="ECO:0000259" key="2">
    <source>
        <dbReference type="PROSITE" id="PS50104"/>
    </source>
</evidence>
<reference evidence="3 4" key="1">
    <citation type="submission" date="2018-09" db="EMBL/GenBank/DDBJ databases">
        <title>A high-quality reference genome of wild soybean provides a powerful tool to mine soybean genomes.</title>
        <authorList>
            <person name="Xie M."/>
            <person name="Chung C.Y.L."/>
            <person name="Li M.-W."/>
            <person name="Wong F.-L."/>
            <person name="Chan T.-F."/>
            <person name="Lam H.-M."/>
        </authorList>
    </citation>
    <scope>NUCLEOTIDE SEQUENCE [LARGE SCALE GENOMIC DNA]</scope>
    <source>
        <strain evidence="4">cv. W05</strain>
        <tissue evidence="3">Hypocotyl of etiolated seedlings</tissue>
    </source>
</reference>
<dbReference type="SUPFAM" id="SSF52200">
    <property type="entry name" value="Toll/Interleukin receptor TIR domain"/>
    <property type="match status" value="1"/>
</dbReference>
<dbReference type="EMBL" id="QZWG01000016">
    <property type="protein sequence ID" value="RZB60954.1"/>
    <property type="molecule type" value="Genomic_DNA"/>
</dbReference>
<dbReference type="Gene3D" id="3.40.50.10140">
    <property type="entry name" value="Toll/interleukin-1 receptor homology (TIR) domain"/>
    <property type="match status" value="1"/>
</dbReference>
<dbReference type="PANTHER" id="PTHR32009">
    <property type="entry name" value="TMV RESISTANCE PROTEIN N-LIKE"/>
    <property type="match status" value="1"/>
</dbReference>